<dbReference type="RefSeq" id="XP_028128402.1">
    <property type="nucleotide sequence ID" value="XM_028272601.1"/>
</dbReference>
<feature type="compositionally biased region" description="Acidic residues" evidence="1">
    <location>
        <begin position="377"/>
        <end position="397"/>
    </location>
</feature>
<dbReference type="PANTHER" id="PTHR10773:SF19">
    <property type="match status" value="1"/>
</dbReference>
<reference evidence="2 3" key="1">
    <citation type="submission" date="2025-04" db="UniProtKB">
        <authorList>
            <consortium name="RefSeq"/>
        </authorList>
    </citation>
    <scope>IDENTIFICATION</scope>
    <source>
        <tissue evidence="2 3">Whole insect</tissue>
    </source>
</reference>
<name>A0A6P7F0J9_DIAVI</name>
<dbReference type="AlphaFoldDB" id="A0A6P7F0J9"/>
<accession>A0A6P7F0J9</accession>
<gene>
    <name evidence="2" type="primary">LOC114324759</name>
    <name evidence="3" type="synonym">LOC114332357</name>
</gene>
<feature type="compositionally biased region" description="Basic and acidic residues" evidence="1">
    <location>
        <begin position="229"/>
        <end position="244"/>
    </location>
</feature>
<organism evidence="2">
    <name type="scientific">Diabrotica virgifera virgifera</name>
    <name type="common">western corn rootworm</name>
    <dbReference type="NCBI Taxonomy" id="50390"/>
    <lineage>
        <taxon>Eukaryota</taxon>
        <taxon>Metazoa</taxon>
        <taxon>Ecdysozoa</taxon>
        <taxon>Arthropoda</taxon>
        <taxon>Hexapoda</taxon>
        <taxon>Insecta</taxon>
        <taxon>Pterygota</taxon>
        <taxon>Neoptera</taxon>
        <taxon>Endopterygota</taxon>
        <taxon>Coleoptera</taxon>
        <taxon>Polyphaga</taxon>
        <taxon>Cucujiformia</taxon>
        <taxon>Chrysomeloidea</taxon>
        <taxon>Chrysomelidae</taxon>
        <taxon>Galerucinae</taxon>
        <taxon>Diabroticina</taxon>
        <taxon>Diabroticites</taxon>
        <taxon>Diabrotica</taxon>
    </lineage>
</organism>
<protein>
    <submittedName>
        <fullName evidence="2">Uncharacterized protein LOC114324759</fullName>
    </submittedName>
    <submittedName>
        <fullName evidence="3">Uncharacterized protein LOC114332357</fullName>
    </submittedName>
</protein>
<evidence type="ECO:0000313" key="2">
    <source>
        <dbReference type="RefSeq" id="XP_028128402.1"/>
    </source>
</evidence>
<dbReference type="RefSeq" id="XP_028137944.1">
    <property type="nucleotide sequence ID" value="XM_028282143.1"/>
</dbReference>
<sequence length="522" mass="60898">MSCRSKLLVDLALKKKQKSLEIKDCSQPSPLLVTTPTLKMVPYSTPAVLSQDYCSHDNPNTSQRMEYELVPCGEENEFILKPVSKPTEDILNRSSEQSTILELSNSLPEWDKITPSLGAIVEDIINLNDEDNLRGETILEEIAAEENSTHETIEYYFENSETCIPNETLIEMSEDPEQGRIQEITENYTTDAQPGQDLNKNGCEIVNSRDVLGKRKRNKKPYKQIWKTEQSKEKRMKGEEYSGRGKNEAGQIMYDIKRPKREMKSRCLCKPKNKSVFQCHRITEKIRKTIFIDYWLLNWEERRILIRQLVDNRNVSRRKVESENVRRKGSLYYHLKVDQSQQRIRVCKKMFLNTLCMGEWAVLNWVTTQSVRMGELQVEEEGSGDDEEGRENGDDGENIAHLRSHVNREKKKDADTSRKTILKEFFNNLPKLESHYCRKTTKKLYLEQNWQSKAHLYREYKSYCESVGKSNYIASDCLFYTVFDELNLALFSPKKDQCDLCCSFTKGNLSQEEYSTHLEKKN</sequence>
<feature type="region of interest" description="Disordered" evidence="1">
    <location>
        <begin position="377"/>
        <end position="398"/>
    </location>
</feature>
<proteinExistence type="predicted"/>
<evidence type="ECO:0000256" key="1">
    <source>
        <dbReference type="SAM" id="MobiDB-lite"/>
    </source>
</evidence>
<dbReference type="PANTHER" id="PTHR10773">
    <property type="entry name" value="DNA-DIRECTED RNA POLYMERASES I, II, AND III SUBUNIT RPABC2"/>
    <property type="match status" value="1"/>
</dbReference>
<feature type="region of interest" description="Disordered" evidence="1">
    <location>
        <begin position="216"/>
        <end position="244"/>
    </location>
</feature>
<evidence type="ECO:0000313" key="3">
    <source>
        <dbReference type="RefSeq" id="XP_028137944.1"/>
    </source>
</evidence>